<name>A0A9Q9AIR1_9PEZI</name>
<dbReference type="AlphaFoldDB" id="A0A9Q9AIR1"/>
<evidence type="ECO:0000313" key="3">
    <source>
        <dbReference type="Proteomes" id="UP001056384"/>
    </source>
</evidence>
<keyword evidence="3" id="KW-1185">Reference proteome</keyword>
<reference evidence="2" key="1">
    <citation type="submission" date="2022-06" db="EMBL/GenBank/DDBJ databases">
        <title>Complete genome sequences of two strains of the flax pathogen Septoria linicola.</title>
        <authorList>
            <person name="Lapalu N."/>
            <person name="Simon A."/>
            <person name="Demenou B."/>
            <person name="Paumier D."/>
            <person name="Guillot M.-P."/>
            <person name="Gout L."/>
            <person name="Valade R."/>
        </authorList>
    </citation>
    <scope>NUCLEOTIDE SEQUENCE</scope>
    <source>
        <strain evidence="2">SE15195</strain>
    </source>
</reference>
<evidence type="ECO:0000313" key="2">
    <source>
        <dbReference type="EMBL" id="USW49790.1"/>
    </source>
</evidence>
<accession>A0A9Q9AIR1</accession>
<feature type="compositionally biased region" description="Basic and acidic residues" evidence="1">
    <location>
        <begin position="1"/>
        <end position="17"/>
    </location>
</feature>
<gene>
    <name evidence="2" type="ORF">Slin15195_G031090</name>
</gene>
<dbReference type="Proteomes" id="UP001056384">
    <property type="component" value="Chromosome 2"/>
</dbReference>
<sequence>MTSSANKKDTIVIDDTRGPSCNRQQGRARPGSDSSNRISTRVERAVEAAEQARGQAVLQQIMRDSHDSVELEASASSAEKAAWETVKEVWDEKK</sequence>
<evidence type="ECO:0000256" key="1">
    <source>
        <dbReference type="SAM" id="MobiDB-lite"/>
    </source>
</evidence>
<organism evidence="2 3">
    <name type="scientific">Septoria linicola</name>
    <dbReference type="NCBI Taxonomy" id="215465"/>
    <lineage>
        <taxon>Eukaryota</taxon>
        <taxon>Fungi</taxon>
        <taxon>Dikarya</taxon>
        <taxon>Ascomycota</taxon>
        <taxon>Pezizomycotina</taxon>
        <taxon>Dothideomycetes</taxon>
        <taxon>Dothideomycetidae</taxon>
        <taxon>Mycosphaerellales</taxon>
        <taxon>Mycosphaerellaceae</taxon>
        <taxon>Septoria</taxon>
    </lineage>
</organism>
<feature type="region of interest" description="Disordered" evidence="1">
    <location>
        <begin position="1"/>
        <end position="38"/>
    </location>
</feature>
<protein>
    <submittedName>
        <fullName evidence="2">Uncharacterized protein</fullName>
    </submittedName>
</protein>
<dbReference type="EMBL" id="CP099419">
    <property type="protein sequence ID" value="USW49790.1"/>
    <property type="molecule type" value="Genomic_DNA"/>
</dbReference>
<proteinExistence type="predicted"/>